<feature type="region of interest" description="Disordered" evidence="1">
    <location>
        <begin position="98"/>
        <end position="134"/>
    </location>
</feature>
<evidence type="ECO:0000313" key="3">
    <source>
        <dbReference type="Proteomes" id="UP001353858"/>
    </source>
</evidence>
<name>A0AAN7P6L7_9COLE</name>
<sequence>MDIIETLKEQSAHIDKGIEKISAGLNSVHEIIKISKPDHIKVFEEEMNVLNESLNDIIKILSRSTEEQEQLLLECVNLLKETSDITSHYIESNITSDTDISNEVGKDSNSSLNKTRSDPEYDIEDNSECDSPDAISTNELSIAYDLLNKPIPKLL</sequence>
<protein>
    <submittedName>
        <fullName evidence="2">Uncharacterized protein</fullName>
    </submittedName>
</protein>
<dbReference type="EMBL" id="JARPUR010000004">
    <property type="protein sequence ID" value="KAK4876893.1"/>
    <property type="molecule type" value="Genomic_DNA"/>
</dbReference>
<feature type="compositionally biased region" description="Acidic residues" evidence="1">
    <location>
        <begin position="120"/>
        <end position="131"/>
    </location>
</feature>
<organism evidence="2 3">
    <name type="scientific">Aquatica leii</name>
    <dbReference type="NCBI Taxonomy" id="1421715"/>
    <lineage>
        <taxon>Eukaryota</taxon>
        <taxon>Metazoa</taxon>
        <taxon>Ecdysozoa</taxon>
        <taxon>Arthropoda</taxon>
        <taxon>Hexapoda</taxon>
        <taxon>Insecta</taxon>
        <taxon>Pterygota</taxon>
        <taxon>Neoptera</taxon>
        <taxon>Endopterygota</taxon>
        <taxon>Coleoptera</taxon>
        <taxon>Polyphaga</taxon>
        <taxon>Elateriformia</taxon>
        <taxon>Elateroidea</taxon>
        <taxon>Lampyridae</taxon>
        <taxon>Luciolinae</taxon>
        <taxon>Aquatica</taxon>
    </lineage>
</organism>
<keyword evidence="3" id="KW-1185">Reference proteome</keyword>
<evidence type="ECO:0000256" key="1">
    <source>
        <dbReference type="SAM" id="MobiDB-lite"/>
    </source>
</evidence>
<accession>A0AAN7P6L7</accession>
<proteinExistence type="predicted"/>
<feature type="compositionally biased region" description="Polar residues" evidence="1">
    <location>
        <begin position="98"/>
        <end position="114"/>
    </location>
</feature>
<gene>
    <name evidence="2" type="ORF">RN001_009399</name>
</gene>
<dbReference type="AlphaFoldDB" id="A0AAN7P6L7"/>
<reference evidence="3" key="1">
    <citation type="submission" date="2023-01" db="EMBL/GenBank/DDBJ databases">
        <title>Key to firefly adult light organ development and bioluminescence: homeobox transcription factors regulate luciferase expression and transportation to peroxisome.</title>
        <authorList>
            <person name="Fu X."/>
        </authorList>
    </citation>
    <scope>NUCLEOTIDE SEQUENCE [LARGE SCALE GENOMIC DNA]</scope>
</reference>
<comment type="caution">
    <text evidence="2">The sequence shown here is derived from an EMBL/GenBank/DDBJ whole genome shotgun (WGS) entry which is preliminary data.</text>
</comment>
<evidence type="ECO:0000313" key="2">
    <source>
        <dbReference type="EMBL" id="KAK4876893.1"/>
    </source>
</evidence>
<dbReference type="Proteomes" id="UP001353858">
    <property type="component" value="Unassembled WGS sequence"/>
</dbReference>